<dbReference type="Ensembl" id="ENSELUT00000105291.1">
    <property type="protein sequence ID" value="ENSELUP00000084231.1"/>
    <property type="gene ID" value="ENSELUG00000042391.1"/>
</dbReference>
<dbReference type="GO" id="GO:0001725">
    <property type="term" value="C:stress fiber"/>
    <property type="evidence" value="ECO:0007669"/>
    <property type="project" value="TreeGrafter"/>
</dbReference>
<evidence type="ECO:0000256" key="1">
    <source>
        <dbReference type="SAM" id="MobiDB-lite"/>
    </source>
</evidence>
<feature type="region of interest" description="Disordered" evidence="1">
    <location>
        <begin position="1822"/>
        <end position="1874"/>
    </location>
</feature>
<reference evidence="2 3" key="1">
    <citation type="submission" date="2020-02" db="EMBL/GenBank/DDBJ databases">
        <title>Esox lucius (northern pike) genome, fEsoLuc1, primary haplotype.</title>
        <authorList>
            <person name="Myers G."/>
            <person name="Karagic N."/>
            <person name="Meyer A."/>
            <person name="Pippel M."/>
            <person name="Reichard M."/>
            <person name="Winkler S."/>
            <person name="Tracey A."/>
            <person name="Sims Y."/>
            <person name="Howe K."/>
            <person name="Rhie A."/>
            <person name="Formenti G."/>
            <person name="Durbin R."/>
            <person name="Fedrigo O."/>
            <person name="Jarvis E.D."/>
        </authorList>
    </citation>
    <scope>NUCLEOTIDE SEQUENCE [LARGE SCALE GENOMIC DNA]</scope>
</reference>
<proteinExistence type="predicted"/>
<feature type="compositionally biased region" description="Polar residues" evidence="1">
    <location>
        <begin position="1484"/>
        <end position="1508"/>
    </location>
</feature>
<feature type="region of interest" description="Disordered" evidence="1">
    <location>
        <begin position="1526"/>
        <end position="1571"/>
    </location>
</feature>
<feature type="compositionally biased region" description="Basic and acidic residues" evidence="1">
    <location>
        <begin position="1413"/>
        <end position="1426"/>
    </location>
</feature>
<feature type="compositionally biased region" description="Polar residues" evidence="1">
    <location>
        <begin position="926"/>
        <end position="942"/>
    </location>
</feature>
<feature type="compositionally biased region" description="Basic and acidic residues" evidence="1">
    <location>
        <begin position="1793"/>
        <end position="1804"/>
    </location>
</feature>
<feature type="region of interest" description="Disordered" evidence="1">
    <location>
        <begin position="926"/>
        <end position="946"/>
    </location>
</feature>
<feature type="compositionally biased region" description="Pro residues" evidence="1">
    <location>
        <begin position="1317"/>
        <end position="1332"/>
    </location>
</feature>
<dbReference type="Proteomes" id="UP000265140">
    <property type="component" value="Chromosome 21"/>
</dbReference>
<feature type="compositionally biased region" description="Polar residues" evidence="1">
    <location>
        <begin position="1099"/>
        <end position="1121"/>
    </location>
</feature>
<feature type="region of interest" description="Disordered" evidence="1">
    <location>
        <begin position="1081"/>
        <end position="1166"/>
    </location>
</feature>
<sequence>MAEDDQKIRYGPAGPSTTPSETPPSLGKPTQTHHACPTPPSKEALSALYQQRQKVELRRILKHTHPELRSLDSLDGVVDQELAEVLSSETPLTAGDTGYEGEVLSRRWIFENCIQSNAEDPHASKMHMLDVAGVGAGAWAGDRGAGPAAMYGDDSGARVGAGSEVGSEFGPRIGAEVVSEFGPGIGSVFASGIGAGVVSGFGPGIEAGVGSGFGPGIGAGVWGDVKRTSVLFEQPLDNHDHQEVRVQKTTDQVENADAKCEKMMERIDVQSARRLFESQQVNILRANQDDLVNQNKVIVLEDERGAVQKRKQAFEKSSSKRVQREKKSVCYRNLDVAPQSERETLNVSANVDPEVSEDQPRHEGVSKVKQVFERKLQCSSKADVRSETSPKCPMYQSTSLFKINPFKTINISGEPSDLPEPLPQNPTSPSGDLGPDSRIQEDMLALSANVRNRAQLFESTLFDLINHQNREEGKTMCESINYTLNSLYHFSAIHSHGSIIEASETGNGKRARFRLTTGLSPEVEEDQVAEGGVKNFILQLLPRGTLKPQLVYLKEDEQGNVDVTSVTVPVHQVHLASNQDKEFRTANVVQLIEDILSQDSSLRKGVVIQEDAVGRSEVTVYSLYNHSDGKVERYRPPQGPRMETNVPDMAAGNLKPETETPGVDRDDVKSTISGLLATSQDHNTPASYKQEAKGNVKLFKSCIEKGDLEYLKSLQVQPDEEEQLPKQTDVVTNISPEPKTDHLQQQQTVEQMEQYDPDSVPVDVNKLKSMFPANQRCVQQKEMTHSDIIHSAMMFPGQAGHGTVSAERKVSPGCDISIGIHSTGWVKNQSLREMLKRDAEALAKTHYPNTASQETSVHSEPQKDQIILQADLVEAMDEDDEISNLQAALYTLQQATMEAKALQQVALKKQVKAVQHVVQEKQQLTRQTCHSEQQGQPISLKSSGLKPEKTSEILQVHKQTSVQKKQTSFDSVIKTFTTPSSTSEEETATCCKTKEDSCVSTAFEELENPEAWSLEGHENTEVVQKGHLIGAMKNLQSSSTEKDHKEQVVRGQLQAAFLSPEKTSGVNFSKKDFKDAMIYKKSGKSKSKSHKRKTDVGTVAQQSNVKTESLTNAKPSPSITISEGHGISVSISGTKAEKSSKTKFQVEQNPETRNMEEKEGAEVGQKGYLMAEMTTLQSSTTEQQPKEEVIGGHLQAALHSLEKTSGVNISQGDFKAAMIYRNSGNSKSQSHKKKTDVGSVSKLSEDKHNPAEPPSIDQTTSKPAEPTNPDQATYKHIEPPSPDQTTNKPTTDSTVKLQPQTGLKTLAPSKKKKKPVGPKPALPPKPTFPPKPNHLKADPGNITTGSTSCQLTETMVHTTESQIISMSTTSSISKTTISSNQLKEPNQGLIKESVDSQTNVSSKCKMKQSTKCLSKDSTKNKLEESAKNLPNESSKDQAKESTKNQPKGSTRSQPKQSTESQQKESTKSEPKDLPKRQLNKSKKSQSNESTENLFTKATKSQPNESSQPLIIKPMSYADALCRGFQHNDSDREAQQSRLDTDCSDMPAGSSFGKAEAGFTQHTGDPTQHTADATQYTADPTQHTADTTQHTADPTQYISDATQHAADPTQHTADTTQYTADPTQHIGDATHTGDATQHIDDATQHTDDATQYTADTTQYTADPTQHIGDATHTGDATQHIGNAPQHTDDATQHTDDATQYTADPTQHIGDATHTGDATQLNEDVTLTQKVQGLEVIPQRLNSPSSNYVEESNTTSPQKKSSMVQGAGLQYGSENTEKISEDRRNKIPQKPKRGKMAESESKNQDYKSEMNSCIALKHFDVGQQTSHTDQPLQGIRPKSQKNNSKNSSQLQEHDKKKNKVVMREKKGKTKPETEGQRRLRLSVHMDEIIRGNVTTAMEIVDNLRKQDELNQILTQVKMVEEDTSQVDVRALRNIFENVPEWVVAPRVKKPHKPETKVDQKVEKVKTSTDDTETLSSMALVFGDLERASEEIMNLKEQTLARLMDIEEAIKKALYSVSTLKSDSDIAGLSSLLKESLQVTSSQPQGLQTTSNISTITIGSSTRALVPQEVSPTLTTKTQREPERAPEAVQRTGPEVAGSKPQSSPPSSPAFISIQSAARQKSASGPDTESLQLPLCSACQLSPTSSPGSKSPVNQRRQVSVLQLTTAPDGSGVVGTKSVSENYGKTDEFGHTVYSTKTSTVVTTPPDTRVQVGTSSPTRYGVVTYPEVKVTLPINKP</sequence>
<evidence type="ECO:0000313" key="2">
    <source>
        <dbReference type="Ensembl" id="ENSELUP00000084231.1"/>
    </source>
</evidence>
<feature type="compositionally biased region" description="Basic and acidic residues" evidence="1">
    <location>
        <begin position="1461"/>
        <end position="1475"/>
    </location>
</feature>
<dbReference type="GO" id="GO:0007015">
    <property type="term" value="P:actin filament organization"/>
    <property type="evidence" value="ECO:0007669"/>
    <property type="project" value="TreeGrafter"/>
</dbReference>
<feature type="compositionally biased region" description="Polar residues" evidence="1">
    <location>
        <begin position="1283"/>
        <end position="1303"/>
    </location>
</feature>
<feature type="compositionally biased region" description="Basic and acidic residues" evidence="1">
    <location>
        <begin position="656"/>
        <end position="667"/>
    </location>
</feature>
<feature type="compositionally biased region" description="Basic and acidic residues" evidence="1">
    <location>
        <begin position="1433"/>
        <end position="1442"/>
    </location>
</feature>
<evidence type="ECO:0008006" key="4">
    <source>
        <dbReference type="Google" id="ProtNLM"/>
    </source>
</evidence>
<feature type="compositionally biased region" description="Polar residues" evidence="1">
    <location>
        <begin position="1738"/>
        <end position="1762"/>
    </location>
</feature>
<feature type="compositionally biased region" description="Basic and acidic residues" evidence="1">
    <location>
        <begin position="1526"/>
        <end position="1540"/>
    </location>
</feature>
<feature type="compositionally biased region" description="Low complexity" evidence="1">
    <location>
        <begin position="11"/>
        <end position="27"/>
    </location>
</feature>
<reference evidence="2" key="2">
    <citation type="submission" date="2025-08" db="UniProtKB">
        <authorList>
            <consortium name="Ensembl"/>
        </authorList>
    </citation>
    <scope>IDENTIFICATION</scope>
</reference>
<accession>A0AAY5K627</accession>
<feature type="region of interest" description="Disordered" evidence="1">
    <location>
        <begin position="1734"/>
        <end position="1804"/>
    </location>
</feature>
<feature type="compositionally biased region" description="Basic and acidic residues" evidence="1">
    <location>
        <begin position="1849"/>
        <end position="1874"/>
    </location>
</feature>
<feature type="compositionally biased region" description="Polar residues" evidence="1">
    <location>
        <begin position="1443"/>
        <end position="1460"/>
    </location>
</feature>
<evidence type="ECO:0000313" key="3">
    <source>
        <dbReference type="Proteomes" id="UP000265140"/>
    </source>
</evidence>
<feature type="compositionally biased region" description="Basic residues" evidence="1">
    <location>
        <begin position="1081"/>
        <end position="1093"/>
    </location>
</feature>
<feature type="region of interest" description="Disordered" evidence="1">
    <location>
        <begin position="629"/>
        <end position="667"/>
    </location>
</feature>
<dbReference type="GO" id="GO:0005925">
    <property type="term" value="C:focal adhesion"/>
    <property type="evidence" value="ECO:0007669"/>
    <property type="project" value="TreeGrafter"/>
</dbReference>
<keyword evidence="3" id="KW-1185">Reference proteome</keyword>
<feature type="compositionally biased region" description="Low complexity" evidence="1">
    <location>
        <begin position="1360"/>
        <end position="1379"/>
    </location>
</feature>
<dbReference type="GO" id="GO:0051015">
    <property type="term" value="F:actin filament binding"/>
    <property type="evidence" value="ECO:0007669"/>
    <property type="project" value="TreeGrafter"/>
</dbReference>
<dbReference type="PANTHER" id="PTHR22591:SF2">
    <property type="entry name" value="XIN ACTIN-BINDING REPEAT-CONTAINING PROTEIN 1"/>
    <property type="match status" value="1"/>
</dbReference>
<feature type="region of interest" description="Disordered" evidence="1">
    <location>
        <begin position="1222"/>
        <end position="1348"/>
    </location>
</feature>
<dbReference type="InterPro" id="IPR030072">
    <property type="entry name" value="XIRP1/XIRP2"/>
</dbReference>
<organism evidence="2 3">
    <name type="scientific">Esox lucius</name>
    <name type="common">Northern pike</name>
    <dbReference type="NCBI Taxonomy" id="8010"/>
    <lineage>
        <taxon>Eukaryota</taxon>
        <taxon>Metazoa</taxon>
        <taxon>Chordata</taxon>
        <taxon>Craniata</taxon>
        <taxon>Vertebrata</taxon>
        <taxon>Euteleostomi</taxon>
        <taxon>Actinopterygii</taxon>
        <taxon>Neopterygii</taxon>
        <taxon>Teleostei</taxon>
        <taxon>Protacanthopterygii</taxon>
        <taxon>Esociformes</taxon>
        <taxon>Esocidae</taxon>
        <taxon>Esox</taxon>
    </lineage>
</organism>
<feature type="region of interest" description="Disordered" evidence="1">
    <location>
        <begin position="1360"/>
        <end position="1511"/>
    </location>
</feature>
<feature type="region of interest" description="Disordered" evidence="1">
    <location>
        <begin position="1"/>
        <end position="41"/>
    </location>
</feature>
<dbReference type="PANTHER" id="PTHR22591">
    <property type="entry name" value="XIN"/>
    <property type="match status" value="1"/>
</dbReference>
<feature type="region of interest" description="Disordered" evidence="1">
    <location>
        <begin position="412"/>
        <end position="437"/>
    </location>
</feature>
<feature type="compositionally biased region" description="Polar residues" evidence="1">
    <location>
        <begin position="1559"/>
        <end position="1571"/>
    </location>
</feature>
<feature type="compositionally biased region" description="Low complexity" evidence="1">
    <location>
        <begin position="1838"/>
        <end position="1848"/>
    </location>
</feature>
<name>A0AAY5K627_ESOLU</name>
<feature type="compositionally biased region" description="Polar residues" evidence="1">
    <location>
        <begin position="1142"/>
        <end position="1152"/>
    </location>
</feature>
<protein>
    <recommendedName>
        <fullName evidence="4">Xin actin-binding repeat-containing protein 1-like</fullName>
    </recommendedName>
</protein>
<feature type="region of interest" description="Disordered" evidence="1">
    <location>
        <begin position="2061"/>
        <end position="2107"/>
    </location>
</feature>
<reference evidence="2" key="3">
    <citation type="submission" date="2025-09" db="UniProtKB">
        <authorList>
            <consortium name="Ensembl"/>
        </authorList>
    </citation>
    <scope>IDENTIFICATION</scope>
</reference>
<feature type="compositionally biased region" description="Polar residues" evidence="1">
    <location>
        <begin position="1395"/>
        <end position="1412"/>
    </location>
</feature>
<dbReference type="GeneTree" id="ENSGT00530000063779"/>
<feature type="compositionally biased region" description="Basic and acidic residues" evidence="1">
    <location>
        <begin position="1773"/>
        <end position="1783"/>
    </location>
</feature>